<dbReference type="Pfam" id="PF13564">
    <property type="entry name" value="DoxX_2"/>
    <property type="match status" value="1"/>
</dbReference>
<sequence>MLYTISIGLLAAAFGGAGLFNLLGTRATQASFVRWGYPAWWCRVTGGVEIAIPILVVLPATRWIGLIIGVVIVAAAIVTVLRHHDFSHLVPLSLFAALLAAAALVS</sequence>
<reference evidence="5 6" key="1">
    <citation type="journal article" date="2016" name="Microb. Cell Fact.">
        <title>Dissection of exopolysaccharide biosynthesis in Kozakia baliensis.</title>
        <authorList>
            <person name="Brandt J.U."/>
            <person name="Jakob F."/>
            <person name="Behr J."/>
            <person name="Geissler A.J."/>
            <person name="Vogel R.F."/>
        </authorList>
    </citation>
    <scope>NUCLEOTIDE SEQUENCE [LARGE SCALE GENOMIC DNA]</scope>
    <source>
        <strain evidence="5 6">DSM 14400</strain>
        <plasmid evidence="6">Plasmid pkb14400_3</plasmid>
    </source>
</reference>
<keyword evidence="4" id="KW-0472">Membrane</keyword>
<evidence type="ECO:0000313" key="5">
    <source>
        <dbReference type="EMBL" id="AOX18827.1"/>
    </source>
</evidence>
<keyword evidence="5" id="KW-0614">Plasmid</keyword>
<dbReference type="EMBL" id="CP014677">
    <property type="protein sequence ID" value="AOX18827.1"/>
    <property type="molecule type" value="Genomic_DNA"/>
</dbReference>
<organism evidence="5 6">
    <name type="scientific">Kozakia baliensis</name>
    <dbReference type="NCBI Taxonomy" id="153496"/>
    <lineage>
        <taxon>Bacteria</taxon>
        <taxon>Pseudomonadati</taxon>
        <taxon>Pseudomonadota</taxon>
        <taxon>Alphaproteobacteria</taxon>
        <taxon>Acetobacterales</taxon>
        <taxon>Acetobacteraceae</taxon>
        <taxon>Kozakia</taxon>
    </lineage>
</organism>
<evidence type="ECO:0000256" key="1">
    <source>
        <dbReference type="ARBA" id="ARBA00004141"/>
    </source>
</evidence>
<keyword evidence="2" id="KW-0812">Transmembrane</keyword>
<comment type="subcellular location">
    <subcellularLocation>
        <location evidence="1">Membrane</location>
        <topology evidence="1">Multi-pass membrane protein</topology>
    </subcellularLocation>
</comment>
<protein>
    <submittedName>
        <fullName evidence="5">Uncharacterized protein</fullName>
    </submittedName>
</protein>
<gene>
    <name evidence="5" type="ORF">A0U89_16180</name>
</gene>
<dbReference type="GO" id="GO:0016020">
    <property type="term" value="C:membrane"/>
    <property type="evidence" value="ECO:0007669"/>
    <property type="project" value="UniProtKB-SubCell"/>
</dbReference>
<dbReference type="OrthoDB" id="7595779at2"/>
<name>A0A1D8UZ37_9PROT</name>
<accession>A0A1D8UZ37</accession>
<evidence type="ECO:0000256" key="4">
    <source>
        <dbReference type="ARBA" id="ARBA00023136"/>
    </source>
</evidence>
<evidence type="ECO:0000256" key="2">
    <source>
        <dbReference type="ARBA" id="ARBA00022692"/>
    </source>
</evidence>
<dbReference type="InterPro" id="IPR032808">
    <property type="entry name" value="DoxX"/>
</dbReference>
<dbReference type="AlphaFoldDB" id="A0A1D8UZ37"/>
<evidence type="ECO:0000313" key="6">
    <source>
        <dbReference type="Proteomes" id="UP000179145"/>
    </source>
</evidence>
<keyword evidence="3" id="KW-1133">Transmembrane helix</keyword>
<evidence type="ECO:0000256" key="3">
    <source>
        <dbReference type="ARBA" id="ARBA00022989"/>
    </source>
</evidence>
<dbReference type="KEGG" id="kba:A0U89_16180"/>
<proteinExistence type="predicted"/>
<keyword evidence="6" id="KW-1185">Reference proteome</keyword>
<dbReference type="Proteomes" id="UP000179145">
    <property type="component" value="Plasmid pKB14400_3"/>
</dbReference>
<geneLocation type="plasmid" evidence="6">
    <name>pkb14400_3</name>
</geneLocation>
<dbReference type="RefSeq" id="WP_070404262.1">
    <property type="nucleotide sequence ID" value="NZ_BJVW01000035.1"/>
</dbReference>